<organism evidence="2 3">
    <name type="scientific">Circinella minor</name>
    <dbReference type="NCBI Taxonomy" id="1195481"/>
    <lineage>
        <taxon>Eukaryota</taxon>
        <taxon>Fungi</taxon>
        <taxon>Fungi incertae sedis</taxon>
        <taxon>Mucoromycota</taxon>
        <taxon>Mucoromycotina</taxon>
        <taxon>Mucoromycetes</taxon>
        <taxon>Mucorales</taxon>
        <taxon>Lichtheimiaceae</taxon>
        <taxon>Circinella</taxon>
    </lineage>
</organism>
<dbReference type="EMBL" id="JAEPRB010000024">
    <property type="protein sequence ID" value="KAG2225769.1"/>
    <property type="molecule type" value="Genomic_DNA"/>
</dbReference>
<feature type="region of interest" description="Disordered" evidence="1">
    <location>
        <begin position="50"/>
        <end position="110"/>
    </location>
</feature>
<sequence length="356" mass="39868">MYEFQPPQNINAIRCSIARRIKEQREKYKKEEELKNKTRLCTLAATVTTATTDNGLPSPPVEACHYEPFKRPEEEEQDHPNNELAANALLELSGADTPPSSSASVDSTNTQTPFLDEKIIRQKIQELQQEKHELFQLMKNLLSRPTPSPSSAAVVATPEQPQPRSPHTPSPQVTPRVLPTPPSSQQTRASKPPPVQTKQHLTEQPKSRERLRSCSNGRARTPPTSLPSATSCTSPTSRPPAIRTAPPTDHYHHHRFPPPRYAPYRRMSPPSSSRYYSRSYGNSTNSNNNGSSSNSRLYNNPPLSAPPFPPLSSSSSMPYAHRRIPLPYGSLRAQSPPLRSNFRPSRPMADRHIPRY</sequence>
<feature type="compositionally biased region" description="Low complexity" evidence="1">
    <location>
        <begin position="262"/>
        <end position="302"/>
    </location>
</feature>
<feature type="compositionally biased region" description="Polar residues" evidence="1">
    <location>
        <begin position="98"/>
        <end position="110"/>
    </location>
</feature>
<gene>
    <name evidence="2" type="ORF">INT45_011437</name>
</gene>
<evidence type="ECO:0000313" key="3">
    <source>
        <dbReference type="Proteomes" id="UP000646827"/>
    </source>
</evidence>
<dbReference type="AlphaFoldDB" id="A0A8H7SAG7"/>
<feature type="region of interest" description="Disordered" evidence="1">
    <location>
        <begin position="142"/>
        <end position="356"/>
    </location>
</feature>
<name>A0A8H7SAG7_9FUNG</name>
<feature type="compositionally biased region" description="Low complexity" evidence="1">
    <location>
        <begin position="82"/>
        <end position="92"/>
    </location>
</feature>
<evidence type="ECO:0000256" key="1">
    <source>
        <dbReference type="SAM" id="MobiDB-lite"/>
    </source>
</evidence>
<dbReference type="OrthoDB" id="2286979at2759"/>
<proteinExistence type="predicted"/>
<protein>
    <submittedName>
        <fullName evidence="2">Uncharacterized protein</fullName>
    </submittedName>
</protein>
<feature type="compositionally biased region" description="Basic and acidic residues" evidence="1">
    <location>
        <begin position="64"/>
        <end position="81"/>
    </location>
</feature>
<feature type="compositionally biased region" description="Pro residues" evidence="1">
    <location>
        <begin position="160"/>
        <end position="169"/>
    </location>
</feature>
<accession>A0A8H7SAG7</accession>
<feature type="compositionally biased region" description="Basic and acidic residues" evidence="1">
    <location>
        <begin position="200"/>
        <end position="212"/>
    </location>
</feature>
<dbReference type="Proteomes" id="UP000646827">
    <property type="component" value="Unassembled WGS sequence"/>
</dbReference>
<reference evidence="2 3" key="1">
    <citation type="submission" date="2020-12" db="EMBL/GenBank/DDBJ databases">
        <title>Metabolic potential, ecology and presence of endohyphal bacteria is reflected in genomic diversity of Mucoromycotina.</title>
        <authorList>
            <person name="Muszewska A."/>
            <person name="Okrasinska A."/>
            <person name="Steczkiewicz K."/>
            <person name="Drgas O."/>
            <person name="Orlowska M."/>
            <person name="Perlinska-Lenart U."/>
            <person name="Aleksandrzak-Piekarczyk T."/>
            <person name="Szatraj K."/>
            <person name="Zielenkiewicz U."/>
            <person name="Pilsyk S."/>
            <person name="Malc E."/>
            <person name="Mieczkowski P."/>
            <person name="Kruszewska J.S."/>
            <person name="Biernat P."/>
            <person name="Pawlowska J."/>
        </authorList>
    </citation>
    <scope>NUCLEOTIDE SEQUENCE [LARGE SCALE GENOMIC DNA]</scope>
    <source>
        <strain evidence="2 3">CBS 142.35</strain>
    </source>
</reference>
<comment type="caution">
    <text evidence="2">The sequence shown here is derived from an EMBL/GenBank/DDBJ whole genome shotgun (WGS) entry which is preliminary data.</text>
</comment>
<feature type="compositionally biased region" description="Polar residues" evidence="1">
    <location>
        <begin position="213"/>
        <end position="236"/>
    </location>
</feature>
<keyword evidence="3" id="KW-1185">Reference proteome</keyword>
<evidence type="ECO:0000313" key="2">
    <source>
        <dbReference type="EMBL" id="KAG2225769.1"/>
    </source>
</evidence>